<dbReference type="PIRSF" id="PIRSF037945">
    <property type="entry name" value="PGRPs"/>
    <property type="match status" value="1"/>
</dbReference>
<dbReference type="PANTHER" id="PTHR11022:SF41">
    <property type="entry name" value="PEPTIDOGLYCAN-RECOGNITION PROTEIN LC-RELATED"/>
    <property type="match status" value="1"/>
</dbReference>
<keyword evidence="11" id="KW-1185">Reference proteome</keyword>
<dbReference type="GO" id="GO:0009253">
    <property type="term" value="P:peptidoglycan catabolic process"/>
    <property type="evidence" value="ECO:0007669"/>
    <property type="project" value="InterPro"/>
</dbReference>
<keyword evidence="4" id="KW-0391">Immunity</keyword>
<evidence type="ECO:0000256" key="6">
    <source>
        <dbReference type="PIRSR" id="PIRSR037945-1"/>
    </source>
</evidence>
<evidence type="ECO:0000256" key="2">
    <source>
        <dbReference type="ARBA" id="ARBA00022588"/>
    </source>
</evidence>
<protein>
    <submittedName>
        <fullName evidence="10">N-acetylmuramoyl-L-alanine amidase</fullName>
    </submittedName>
</protein>
<dbReference type="Proteomes" id="UP000054359">
    <property type="component" value="Unassembled WGS sequence"/>
</dbReference>
<dbReference type="SMART" id="SM00701">
    <property type="entry name" value="PGRP"/>
    <property type="match status" value="1"/>
</dbReference>
<dbReference type="PANTHER" id="PTHR11022">
    <property type="entry name" value="PEPTIDOGLYCAN RECOGNITION PROTEIN"/>
    <property type="match status" value="1"/>
</dbReference>
<feature type="disulfide bond" evidence="6">
    <location>
        <begin position="60"/>
        <end position="66"/>
    </location>
</feature>
<keyword evidence="5" id="KW-1015">Disulfide bond</keyword>
<dbReference type="AlphaFoldDB" id="A0A087UHE3"/>
<dbReference type="GO" id="GO:0008270">
    <property type="term" value="F:zinc ion binding"/>
    <property type="evidence" value="ECO:0007669"/>
    <property type="project" value="InterPro"/>
</dbReference>
<feature type="chain" id="PRO_5001830510" evidence="7">
    <location>
        <begin position="20"/>
        <end position="195"/>
    </location>
</feature>
<reference evidence="10 11" key="1">
    <citation type="submission" date="2013-11" db="EMBL/GenBank/DDBJ databases">
        <title>Genome sequencing of Stegodyphus mimosarum.</title>
        <authorList>
            <person name="Bechsgaard J."/>
        </authorList>
    </citation>
    <scope>NUCLEOTIDE SEQUENCE [LARGE SCALE GENOMIC DNA]</scope>
</reference>
<evidence type="ECO:0000313" key="11">
    <source>
        <dbReference type="Proteomes" id="UP000054359"/>
    </source>
</evidence>
<dbReference type="InterPro" id="IPR006619">
    <property type="entry name" value="PGRP_domain_met/bac"/>
</dbReference>
<keyword evidence="3 7" id="KW-0732">Signal</keyword>
<dbReference type="OrthoDB" id="10001926at2759"/>
<comment type="similarity">
    <text evidence="1">Belongs to the N-acetylmuramoyl-L-alanine amidase 2 family.</text>
</comment>
<feature type="signal peptide" evidence="7">
    <location>
        <begin position="1"/>
        <end position="19"/>
    </location>
</feature>
<evidence type="ECO:0000256" key="4">
    <source>
        <dbReference type="ARBA" id="ARBA00022859"/>
    </source>
</evidence>
<name>A0A087UHE3_STEMI</name>
<evidence type="ECO:0000313" key="10">
    <source>
        <dbReference type="EMBL" id="KFM76782.1"/>
    </source>
</evidence>
<organism evidence="10 11">
    <name type="scientific">Stegodyphus mimosarum</name>
    <name type="common">African social velvet spider</name>
    <dbReference type="NCBI Taxonomy" id="407821"/>
    <lineage>
        <taxon>Eukaryota</taxon>
        <taxon>Metazoa</taxon>
        <taxon>Ecdysozoa</taxon>
        <taxon>Arthropoda</taxon>
        <taxon>Chelicerata</taxon>
        <taxon>Arachnida</taxon>
        <taxon>Araneae</taxon>
        <taxon>Araneomorphae</taxon>
        <taxon>Entelegynae</taxon>
        <taxon>Eresoidea</taxon>
        <taxon>Eresidae</taxon>
        <taxon>Stegodyphus</taxon>
    </lineage>
</organism>
<dbReference type="STRING" id="407821.A0A087UHE3"/>
<evidence type="ECO:0000259" key="9">
    <source>
        <dbReference type="SMART" id="SM00701"/>
    </source>
</evidence>
<proteinExistence type="inferred from homology"/>
<dbReference type="OMA" id="TECPGES"/>
<dbReference type="InterPro" id="IPR002502">
    <property type="entry name" value="Amidase_domain"/>
</dbReference>
<gene>
    <name evidence="10" type="ORF">X975_08645</name>
</gene>
<evidence type="ECO:0000256" key="3">
    <source>
        <dbReference type="ARBA" id="ARBA00022729"/>
    </source>
</evidence>
<evidence type="ECO:0000256" key="1">
    <source>
        <dbReference type="ARBA" id="ARBA00007553"/>
    </source>
</evidence>
<dbReference type="CDD" id="cd06583">
    <property type="entry name" value="PGRP"/>
    <property type="match status" value="1"/>
</dbReference>
<accession>A0A087UHE3</accession>
<dbReference type="InterPro" id="IPR017331">
    <property type="entry name" value="Peptidoglycan_recognition"/>
</dbReference>
<dbReference type="GO" id="GO:0008745">
    <property type="term" value="F:N-acetylmuramoyl-L-alanine amidase activity"/>
    <property type="evidence" value="ECO:0007669"/>
    <property type="project" value="InterPro"/>
</dbReference>
<feature type="domain" description="N-acetylmuramoyl-L-alanine amidase" evidence="8">
    <location>
        <begin position="35"/>
        <end position="172"/>
    </location>
</feature>
<dbReference type="FunFam" id="3.40.80.10:FF:000001">
    <property type="entry name" value="Peptidoglycan recognition protein 1"/>
    <property type="match status" value="1"/>
</dbReference>
<keyword evidence="2" id="KW-0399">Innate immunity</keyword>
<feature type="domain" description="Peptidoglycan recognition protein family" evidence="9">
    <location>
        <begin position="23"/>
        <end position="166"/>
    </location>
</feature>
<dbReference type="InterPro" id="IPR036505">
    <property type="entry name" value="Amidase/PGRP_sf"/>
</dbReference>
<feature type="non-terminal residue" evidence="10">
    <location>
        <position position="195"/>
    </location>
</feature>
<dbReference type="SUPFAM" id="SSF55846">
    <property type="entry name" value="N-acetylmuramoyl-L-alanine amidase-like"/>
    <property type="match status" value="1"/>
</dbReference>
<dbReference type="GO" id="GO:0042834">
    <property type="term" value="F:peptidoglycan binding"/>
    <property type="evidence" value="ECO:0007669"/>
    <property type="project" value="InterPro"/>
</dbReference>
<dbReference type="InterPro" id="IPR015510">
    <property type="entry name" value="PGRP"/>
</dbReference>
<dbReference type="EMBL" id="KK119796">
    <property type="protein sequence ID" value="KFM76782.1"/>
    <property type="molecule type" value="Genomic_DNA"/>
</dbReference>
<dbReference type="SMART" id="SM00644">
    <property type="entry name" value="Ami_2"/>
    <property type="match status" value="1"/>
</dbReference>
<evidence type="ECO:0000256" key="7">
    <source>
        <dbReference type="SAM" id="SignalP"/>
    </source>
</evidence>
<dbReference type="GO" id="GO:0045087">
    <property type="term" value="P:innate immune response"/>
    <property type="evidence" value="ECO:0007669"/>
    <property type="project" value="UniProtKB-KW"/>
</dbReference>
<sequence length="195" mass="21979">MSYFLALYILALGAASSQGCEDLEIVPRSSWGARSPKGPIEILNTPVDHTFIHHTAMEECSDFHTCCQNMRAIQDLHMDTRGWNDIGYNFVIGGDGRAYTGRGWTAIGAHTLGYNSKAIGLSVMGDFSYHEPSEIMLNTTNKLIQYALQKKYIKDDYKLHGHRDSRCTQCPGDAFYNLIKNWPHFEAGPLLDYYC</sequence>
<evidence type="ECO:0000259" key="8">
    <source>
        <dbReference type="SMART" id="SM00644"/>
    </source>
</evidence>
<evidence type="ECO:0000256" key="5">
    <source>
        <dbReference type="ARBA" id="ARBA00023157"/>
    </source>
</evidence>
<dbReference type="Pfam" id="PF01510">
    <property type="entry name" value="Amidase_2"/>
    <property type="match status" value="1"/>
</dbReference>
<dbReference type="Gene3D" id="3.40.80.10">
    <property type="entry name" value="Peptidoglycan recognition protein-like"/>
    <property type="match status" value="1"/>
</dbReference>